<dbReference type="Pfam" id="PF07610">
    <property type="entry name" value="DUF1573"/>
    <property type="match status" value="1"/>
</dbReference>
<evidence type="ECO:0000313" key="3">
    <source>
        <dbReference type="Proteomes" id="UP001595953"/>
    </source>
</evidence>
<proteinExistence type="predicted"/>
<comment type="caution">
    <text evidence="2">The sequence shown here is derived from an EMBL/GenBank/DDBJ whole genome shotgun (WGS) entry which is preliminary data.</text>
</comment>
<feature type="compositionally biased region" description="Low complexity" evidence="1">
    <location>
        <begin position="150"/>
        <end position="159"/>
    </location>
</feature>
<dbReference type="Gene3D" id="2.60.40.10">
    <property type="entry name" value="Immunoglobulins"/>
    <property type="match status" value="1"/>
</dbReference>
<reference evidence="3" key="1">
    <citation type="journal article" date="2019" name="Int. J. Syst. Evol. Microbiol.">
        <title>The Global Catalogue of Microorganisms (GCM) 10K type strain sequencing project: providing services to taxonomists for standard genome sequencing and annotation.</title>
        <authorList>
            <consortium name="The Broad Institute Genomics Platform"/>
            <consortium name="The Broad Institute Genome Sequencing Center for Infectious Disease"/>
            <person name="Wu L."/>
            <person name="Ma J."/>
        </authorList>
    </citation>
    <scope>NUCLEOTIDE SEQUENCE [LARGE SCALE GENOMIC DNA]</scope>
    <source>
        <strain evidence="3">CCUG 63682</strain>
    </source>
</reference>
<feature type="region of interest" description="Disordered" evidence="1">
    <location>
        <begin position="150"/>
        <end position="183"/>
    </location>
</feature>
<dbReference type="Proteomes" id="UP001595953">
    <property type="component" value="Unassembled WGS sequence"/>
</dbReference>
<sequence length="183" mass="19310">MKKVILGLSALCLVAFTSCKDDAKSKINSENVAAAAERDANAGNLPVITFEETEHDFGTIVDGTPVETVFKYTNTGNAPLVVSDIKSTCGCTVPQDWNRNPLAPGESAQFTVKFNGKGANQVTKTVTLTTNTQTGTETVKVKAFIQADPNAPATTTTNNGTSIMQQPTGKTSTQPGHEGHNHN</sequence>
<dbReference type="PANTHER" id="PTHR37833">
    <property type="entry name" value="LIPOPROTEIN-RELATED"/>
    <property type="match status" value="1"/>
</dbReference>
<accession>A0ABV9MYF1</accession>
<dbReference type="PANTHER" id="PTHR37833:SF1">
    <property type="entry name" value="SIGNAL PEPTIDE PROTEIN"/>
    <property type="match status" value="1"/>
</dbReference>
<name>A0ABV9MYF1_9FLAO</name>
<evidence type="ECO:0000256" key="1">
    <source>
        <dbReference type="SAM" id="MobiDB-lite"/>
    </source>
</evidence>
<keyword evidence="3" id="KW-1185">Reference proteome</keyword>
<dbReference type="InterPro" id="IPR011467">
    <property type="entry name" value="DUF1573"/>
</dbReference>
<dbReference type="InterPro" id="IPR013783">
    <property type="entry name" value="Ig-like_fold"/>
</dbReference>
<evidence type="ECO:0000313" key="2">
    <source>
        <dbReference type="EMBL" id="MFC4721036.1"/>
    </source>
</evidence>
<protein>
    <submittedName>
        <fullName evidence="2">DUF1573 domain-containing protein</fullName>
    </submittedName>
</protein>
<feature type="compositionally biased region" description="Polar residues" evidence="1">
    <location>
        <begin position="160"/>
        <end position="175"/>
    </location>
</feature>
<dbReference type="RefSeq" id="WP_387960352.1">
    <property type="nucleotide sequence ID" value="NZ_JBHSGP010000004.1"/>
</dbReference>
<gene>
    <name evidence="2" type="ORF">ACFO5O_01780</name>
</gene>
<dbReference type="EMBL" id="JBHSGP010000004">
    <property type="protein sequence ID" value="MFC4721036.1"/>
    <property type="molecule type" value="Genomic_DNA"/>
</dbReference>
<organism evidence="2 3">
    <name type="scientific">Geojedonia litorea</name>
    <dbReference type="NCBI Taxonomy" id="1268269"/>
    <lineage>
        <taxon>Bacteria</taxon>
        <taxon>Pseudomonadati</taxon>
        <taxon>Bacteroidota</taxon>
        <taxon>Flavobacteriia</taxon>
        <taxon>Flavobacteriales</taxon>
        <taxon>Flavobacteriaceae</taxon>
        <taxon>Geojedonia</taxon>
    </lineage>
</organism>
<dbReference type="PROSITE" id="PS51257">
    <property type="entry name" value="PROKAR_LIPOPROTEIN"/>
    <property type="match status" value="1"/>
</dbReference>